<comment type="caution">
    <text evidence="2">The sequence shown here is derived from an EMBL/GenBank/DDBJ whole genome shotgun (WGS) entry which is preliminary data.</text>
</comment>
<keyword evidence="1" id="KW-0812">Transmembrane</keyword>
<gene>
    <name evidence="2" type="ORF">NG895_23155</name>
</gene>
<dbReference type="Pfam" id="PF16868">
    <property type="entry name" value="NMT1_3"/>
    <property type="match status" value="1"/>
</dbReference>
<dbReference type="AlphaFoldDB" id="A0A9X2FEX9"/>
<evidence type="ECO:0000256" key="1">
    <source>
        <dbReference type="SAM" id="Phobius"/>
    </source>
</evidence>
<dbReference type="EMBL" id="JAMXLR010000077">
    <property type="protein sequence ID" value="MCO6046807.1"/>
    <property type="molecule type" value="Genomic_DNA"/>
</dbReference>
<organism evidence="2 3">
    <name type="scientific">Aeoliella straminimaris</name>
    <dbReference type="NCBI Taxonomy" id="2954799"/>
    <lineage>
        <taxon>Bacteria</taxon>
        <taxon>Pseudomonadati</taxon>
        <taxon>Planctomycetota</taxon>
        <taxon>Planctomycetia</taxon>
        <taxon>Pirellulales</taxon>
        <taxon>Lacipirellulaceae</taxon>
        <taxon>Aeoliella</taxon>
    </lineage>
</organism>
<sequence>MTQPLSRLLRRWFAWLMALVLVMSLATWFFMRDTLPPVIRIGTAVEGGLYYEEGLSVAEALDRRTSHPTEVVPTSGSQENYERLRNGDIDVAIIQSGTVSLNGLAIVTPLHHDVVHVVVRRELLDESAAEGQVTSMMDLAGKRISVGLPGSGMQPSARDVLTHYNLVDRATLREVHFTDLLTDDTLDAAIITSGVENGDLRNVLSSGQFGLVPLDSQALARRYRHFDPYEIPQNMWPPVPDRPIPTVAASALVVVRDDASDKLVRLLLDSLFEDNLLSHFSTMFAPQEARDLSPARLHPVTRRYHDPFGQYGLMHTILEGLAAGKELLFALGAAVYLAWDRWRRLKEKENQQQVHRQKERLDTFLEQTLAIERKQMSVDDVQQLKKLLDDVTEIKLRALSNLTHEDLRGDRTFSIFLMQCANLISKIQRKIGSTSKD</sequence>
<evidence type="ECO:0000313" key="2">
    <source>
        <dbReference type="EMBL" id="MCO6046807.1"/>
    </source>
</evidence>
<protein>
    <submittedName>
        <fullName evidence="2">TAXI family TRAP transporter solute-binding subunit</fullName>
    </submittedName>
</protein>
<reference evidence="2" key="1">
    <citation type="submission" date="2022-06" db="EMBL/GenBank/DDBJ databases">
        <title>Aeoliella straminimaris, a novel planctomycete from sediments.</title>
        <authorList>
            <person name="Vitorino I.R."/>
            <person name="Lage O.M."/>
        </authorList>
    </citation>
    <scope>NUCLEOTIDE SEQUENCE</scope>
    <source>
        <strain evidence="2">ICT_H6.2</strain>
    </source>
</reference>
<keyword evidence="3" id="KW-1185">Reference proteome</keyword>
<keyword evidence="1" id="KW-1133">Transmembrane helix</keyword>
<dbReference type="Gene3D" id="3.40.190.10">
    <property type="entry name" value="Periplasmic binding protein-like II"/>
    <property type="match status" value="2"/>
</dbReference>
<dbReference type="Proteomes" id="UP001155241">
    <property type="component" value="Unassembled WGS sequence"/>
</dbReference>
<dbReference type="RefSeq" id="WP_252854919.1">
    <property type="nucleotide sequence ID" value="NZ_JAMXLR010000077.1"/>
</dbReference>
<accession>A0A9X2FEX9</accession>
<keyword evidence="1" id="KW-0472">Membrane</keyword>
<feature type="transmembrane region" description="Helical" evidence="1">
    <location>
        <begin position="12"/>
        <end position="31"/>
    </location>
</feature>
<dbReference type="PANTHER" id="PTHR42941:SF1">
    <property type="entry name" value="SLL1037 PROTEIN"/>
    <property type="match status" value="1"/>
</dbReference>
<dbReference type="PANTHER" id="PTHR42941">
    <property type="entry name" value="SLL1037 PROTEIN"/>
    <property type="match status" value="1"/>
</dbReference>
<dbReference type="InterPro" id="IPR011852">
    <property type="entry name" value="TRAP_TAXI"/>
</dbReference>
<evidence type="ECO:0000313" key="3">
    <source>
        <dbReference type="Proteomes" id="UP001155241"/>
    </source>
</evidence>
<name>A0A9X2FEX9_9BACT</name>
<dbReference type="SUPFAM" id="SSF53850">
    <property type="entry name" value="Periplasmic binding protein-like II"/>
    <property type="match status" value="1"/>
</dbReference>
<proteinExistence type="predicted"/>
<dbReference type="NCBIfam" id="TIGR02122">
    <property type="entry name" value="TRAP_TAXI"/>
    <property type="match status" value="1"/>
</dbReference>